<dbReference type="SUPFAM" id="SSF54534">
    <property type="entry name" value="FKBP-like"/>
    <property type="match status" value="1"/>
</dbReference>
<sequence length="218" mass="23410">MRLFVLAFVFQLIALVYGLKEPPKDLQIGVKKRVPAEECKIRSRDGRDKLSMHYTGTLFDTGEKFDSSLDRNQPLQFTLGVGQVIKGWDQGLKNMCIGEKRRLVIPPALGYGAQGAGSAIPGGATLVFEVELVDIKQGPGMQKKPAITQDKGIADTISNRALENPTYLGLAGACVLALIIALVKGGSSKQVIEKKETTTDKSTSSSSSSSGKKSKKVN</sequence>
<dbReference type="EC" id="5.2.1.8" evidence="2 5"/>
<dbReference type="Pfam" id="PF00254">
    <property type="entry name" value="FKBP_C"/>
    <property type="match status" value="1"/>
</dbReference>
<dbReference type="PANTHER" id="PTHR45779:SF7">
    <property type="entry name" value="PEPTIDYLPROLYL ISOMERASE"/>
    <property type="match status" value="1"/>
</dbReference>
<evidence type="ECO:0000256" key="7">
    <source>
        <dbReference type="SAM" id="SignalP"/>
    </source>
</evidence>
<reference evidence="9" key="1">
    <citation type="submission" date="2013-08" db="EMBL/GenBank/DDBJ databases">
        <title>Gene expansion shapes genome architecture in the human pathogen Lichtheimia corymbifera: an evolutionary genomics analysis in the ancient terrestrial Mucorales (Mucoromycotina).</title>
        <authorList>
            <person name="Schwartze V.U."/>
            <person name="Winter S."/>
            <person name="Shelest E."/>
            <person name="Marcet-Houben M."/>
            <person name="Horn F."/>
            <person name="Wehner S."/>
            <person name="Hoffmann K."/>
            <person name="Riege K."/>
            <person name="Sammeth M."/>
            <person name="Nowrousian M."/>
            <person name="Valiante V."/>
            <person name="Linde J."/>
            <person name="Jacobsen I.D."/>
            <person name="Marz M."/>
            <person name="Brakhage A.A."/>
            <person name="Gabaldon T."/>
            <person name="Bocker S."/>
            <person name="Voigt K."/>
        </authorList>
    </citation>
    <scope>NUCLEOTIDE SEQUENCE [LARGE SCALE GENOMIC DNA]</scope>
    <source>
        <strain evidence="9">FSU 9682</strain>
    </source>
</reference>
<evidence type="ECO:0000256" key="6">
    <source>
        <dbReference type="SAM" id="MobiDB-lite"/>
    </source>
</evidence>
<comment type="caution">
    <text evidence="9">The sequence shown here is derived from an EMBL/GenBank/DDBJ whole genome shotgun (WGS) entry which is preliminary data.</text>
</comment>
<proteinExistence type="predicted"/>
<feature type="region of interest" description="Disordered" evidence="6">
    <location>
        <begin position="191"/>
        <end position="218"/>
    </location>
</feature>
<organism evidence="9 10">
    <name type="scientific">Lichtheimia corymbifera JMRC:FSU:9682</name>
    <dbReference type="NCBI Taxonomy" id="1263082"/>
    <lineage>
        <taxon>Eukaryota</taxon>
        <taxon>Fungi</taxon>
        <taxon>Fungi incertae sedis</taxon>
        <taxon>Mucoromycota</taxon>
        <taxon>Mucoromycotina</taxon>
        <taxon>Mucoromycetes</taxon>
        <taxon>Mucorales</taxon>
        <taxon>Lichtheimiaceae</taxon>
        <taxon>Lichtheimia</taxon>
    </lineage>
</organism>
<dbReference type="Proteomes" id="UP000027586">
    <property type="component" value="Unassembled WGS sequence"/>
</dbReference>
<accession>A0A068RNJ5</accession>
<evidence type="ECO:0000256" key="3">
    <source>
        <dbReference type="ARBA" id="ARBA00023110"/>
    </source>
</evidence>
<feature type="compositionally biased region" description="Low complexity" evidence="6">
    <location>
        <begin position="200"/>
        <end position="211"/>
    </location>
</feature>
<dbReference type="AlphaFoldDB" id="A0A068RNJ5"/>
<dbReference type="PROSITE" id="PS50059">
    <property type="entry name" value="FKBP_PPIASE"/>
    <property type="match status" value="1"/>
</dbReference>
<evidence type="ECO:0000256" key="2">
    <source>
        <dbReference type="ARBA" id="ARBA00013194"/>
    </source>
</evidence>
<dbReference type="STRING" id="1263082.A0A068RNJ5"/>
<feature type="chain" id="PRO_5001652631" description="peptidylprolyl isomerase" evidence="7">
    <location>
        <begin position="19"/>
        <end position="218"/>
    </location>
</feature>
<dbReference type="FunFam" id="3.10.50.40:FF:000006">
    <property type="entry name" value="Peptidyl-prolyl cis-trans isomerase"/>
    <property type="match status" value="1"/>
</dbReference>
<keyword evidence="3 5" id="KW-0697">Rotamase</keyword>
<evidence type="ECO:0000256" key="1">
    <source>
        <dbReference type="ARBA" id="ARBA00000971"/>
    </source>
</evidence>
<protein>
    <recommendedName>
        <fullName evidence="2 5">peptidylprolyl isomerase</fullName>
        <ecNumber evidence="2 5">5.2.1.8</ecNumber>
    </recommendedName>
</protein>
<dbReference type="GO" id="GO:0003755">
    <property type="term" value="F:peptidyl-prolyl cis-trans isomerase activity"/>
    <property type="evidence" value="ECO:0007669"/>
    <property type="project" value="UniProtKB-KW"/>
</dbReference>
<gene>
    <name evidence="9" type="ORF">LCOR_02934.1</name>
</gene>
<comment type="catalytic activity">
    <reaction evidence="1 5">
        <text>[protein]-peptidylproline (omega=180) = [protein]-peptidylproline (omega=0)</text>
        <dbReference type="Rhea" id="RHEA:16237"/>
        <dbReference type="Rhea" id="RHEA-COMP:10747"/>
        <dbReference type="Rhea" id="RHEA-COMP:10748"/>
        <dbReference type="ChEBI" id="CHEBI:83833"/>
        <dbReference type="ChEBI" id="CHEBI:83834"/>
        <dbReference type="EC" id="5.2.1.8"/>
    </reaction>
</comment>
<evidence type="ECO:0000313" key="10">
    <source>
        <dbReference type="Proteomes" id="UP000027586"/>
    </source>
</evidence>
<evidence type="ECO:0000313" key="9">
    <source>
        <dbReference type="EMBL" id="CDH51305.1"/>
    </source>
</evidence>
<evidence type="ECO:0000256" key="4">
    <source>
        <dbReference type="ARBA" id="ARBA00023235"/>
    </source>
</evidence>
<dbReference type="InterPro" id="IPR001179">
    <property type="entry name" value="PPIase_FKBP_dom"/>
</dbReference>
<dbReference type="Gene3D" id="3.10.50.40">
    <property type="match status" value="1"/>
</dbReference>
<evidence type="ECO:0000256" key="5">
    <source>
        <dbReference type="PROSITE-ProRule" id="PRU00277"/>
    </source>
</evidence>
<evidence type="ECO:0000259" key="8">
    <source>
        <dbReference type="PROSITE" id="PS50059"/>
    </source>
</evidence>
<keyword evidence="4 5" id="KW-0413">Isomerase</keyword>
<dbReference type="EMBL" id="CBTN010000009">
    <property type="protein sequence ID" value="CDH51305.1"/>
    <property type="molecule type" value="Genomic_DNA"/>
</dbReference>
<name>A0A068RNJ5_9FUNG</name>
<dbReference type="VEuPathDB" id="FungiDB:LCOR_02934.1"/>
<keyword evidence="7" id="KW-0732">Signal</keyword>
<dbReference type="OrthoDB" id="1902587at2759"/>
<dbReference type="InterPro" id="IPR046357">
    <property type="entry name" value="PPIase_dom_sf"/>
</dbReference>
<feature type="signal peptide" evidence="7">
    <location>
        <begin position="1"/>
        <end position="18"/>
    </location>
</feature>
<dbReference type="PANTHER" id="PTHR45779">
    <property type="entry name" value="PEPTIDYLPROLYL ISOMERASE"/>
    <property type="match status" value="1"/>
</dbReference>
<dbReference type="GO" id="GO:0005783">
    <property type="term" value="C:endoplasmic reticulum"/>
    <property type="evidence" value="ECO:0007669"/>
    <property type="project" value="TreeGrafter"/>
</dbReference>
<dbReference type="InterPro" id="IPR044609">
    <property type="entry name" value="FKBP2/11"/>
</dbReference>
<keyword evidence="10" id="KW-1185">Reference proteome</keyword>
<feature type="domain" description="PPIase FKBP-type" evidence="8">
    <location>
        <begin position="47"/>
        <end position="136"/>
    </location>
</feature>